<dbReference type="SUPFAM" id="SSF55961">
    <property type="entry name" value="Bet v1-like"/>
    <property type="match status" value="1"/>
</dbReference>
<keyword evidence="5" id="KW-0411">Iron-sulfur</keyword>
<evidence type="ECO:0000256" key="1">
    <source>
        <dbReference type="ARBA" id="ARBA00022714"/>
    </source>
</evidence>
<dbReference type="PANTHER" id="PTHR21266">
    <property type="entry name" value="IRON-SULFUR DOMAIN CONTAINING PROTEIN"/>
    <property type="match status" value="1"/>
</dbReference>
<organism evidence="7 8">
    <name type="scientific">Granulicella cerasi</name>
    <dbReference type="NCBI Taxonomy" id="741063"/>
    <lineage>
        <taxon>Bacteria</taxon>
        <taxon>Pseudomonadati</taxon>
        <taxon>Acidobacteriota</taxon>
        <taxon>Terriglobia</taxon>
        <taxon>Terriglobales</taxon>
        <taxon>Acidobacteriaceae</taxon>
        <taxon>Granulicella</taxon>
    </lineage>
</organism>
<gene>
    <name evidence="7" type="ORF">ACFQBQ_11785</name>
</gene>
<name>A0ABW1ZAM5_9BACT</name>
<keyword evidence="8" id="KW-1185">Reference proteome</keyword>
<keyword evidence="4" id="KW-0408">Iron</keyword>
<evidence type="ECO:0000256" key="5">
    <source>
        <dbReference type="ARBA" id="ARBA00023014"/>
    </source>
</evidence>
<sequence>MRPIRPADHTSPLVEITAAAKPGPPAEMIFGEWYPALRSSGIKRGGTALTTLLGIPMLLGRKNDGTIFAMRDMCPHRGIPLSAGWYDGETVQCKYHGWRFEPCSGRCEEIPSLTSHDSLEPTKIFANSFPVVERDGYAWVYVPEAGAGRLSAQDALPPVPELPKFSTRYRSAHLVADLPCNVDHGIIGLMDPAHGPFVHRAWWWRSAASIHEKTKKFEPIPDGFRMSPHTPSSNSAPYKLLGKPTTTIDFVLPNRRYETIVAEKNGKLRWFSSLTTVTPVTASTCRIDVLAAWDIAYHVPFITPIAKLFGARFVDQDRQTMVEQAQGLRSNPALMLIDDADKPAKWYFALKQRRLKGVGEHPLQGPVELHWRS</sequence>
<dbReference type="Proteomes" id="UP001596391">
    <property type="component" value="Unassembled WGS sequence"/>
</dbReference>
<dbReference type="Gene3D" id="2.102.10.10">
    <property type="entry name" value="Rieske [2Fe-2S] iron-sulphur domain"/>
    <property type="match status" value="1"/>
</dbReference>
<dbReference type="PROSITE" id="PS51296">
    <property type="entry name" value="RIESKE"/>
    <property type="match status" value="1"/>
</dbReference>
<dbReference type="PANTHER" id="PTHR21266:SF60">
    <property type="entry name" value="3-KETOSTEROID-9-ALPHA-MONOOXYGENASE, OXYGENASE COMPONENT"/>
    <property type="match status" value="1"/>
</dbReference>
<evidence type="ECO:0000313" key="8">
    <source>
        <dbReference type="Proteomes" id="UP001596391"/>
    </source>
</evidence>
<protein>
    <submittedName>
        <fullName evidence="7">Rieske 2Fe-2S domain-containing protein</fullName>
    </submittedName>
</protein>
<comment type="caution">
    <text evidence="7">The sequence shown here is derived from an EMBL/GenBank/DDBJ whole genome shotgun (WGS) entry which is preliminary data.</text>
</comment>
<evidence type="ECO:0000259" key="6">
    <source>
        <dbReference type="PROSITE" id="PS51296"/>
    </source>
</evidence>
<dbReference type="EMBL" id="JBHSWI010000001">
    <property type="protein sequence ID" value="MFC6646251.1"/>
    <property type="molecule type" value="Genomic_DNA"/>
</dbReference>
<evidence type="ECO:0000256" key="3">
    <source>
        <dbReference type="ARBA" id="ARBA00023002"/>
    </source>
</evidence>
<evidence type="ECO:0000256" key="4">
    <source>
        <dbReference type="ARBA" id="ARBA00023004"/>
    </source>
</evidence>
<proteinExistence type="predicted"/>
<dbReference type="CDD" id="cd03469">
    <property type="entry name" value="Rieske_RO_Alpha_N"/>
    <property type="match status" value="1"/>
</dbReference>
<dbReference type="Gene3D" id="3.90.380.10">
    <property type="entry name" value="Naphthalene 1,2-dioxygenase Alpha Subunit, Chain A, domain 1"/>
    <property type="match status" value="1"/>
</dbReference>
<keyword evidence="2" id="KW-0479">Metal-binding</keyword>
<accession>A0ABW1ZAM5</accession>
<keyword evidence="3" id="KW-0560">Oxidoreductase</keyword>
<evidence type="ECO:0000256" key="2">
    <source>
        <dbReference type="ARBA" id="ARBA00022723"/>
    </source>
</evidence>
<evidence type="ECO:0000313" key="7">
    <source>
        <dbReference type="EMBL" id="MFC6646251.1"/>
    </source>
</evidence>
<dbReference type="InterPro" id="IPR036922">
    <property type="entry name" value="Rieske_2Fe-2S_sf"/>
</dbReference>
<feature type="domain" description="Rieske" evidence="6">
    <location>
        <begin position="33"/>
        <end position="140"/>
    </location>
</feature>
<dbReference type="RefSeq" id="WP_263369940.1">
    <property type="nucleotide sequence ID" value="NZ_JAGSYD010000001.1"/>
</dbReference>
<dbReference type="SUPFAM" id="SSF50022">
    <property type="entry name" value="ISP domain"/>
    <property type="match status" value="1"/>
</dbReference>
<keyword evidence="1" id="KW-0001">2Fe-2S</keyword>
<dbReference type="Pfam" id="PF00355">
    <property type="entry name" value="Rieske"/>
    <property type="match status" value="1"/>
</dbReference>
<dbReference type="InterPro" id="IPR050584">
    <property type="entry name" value="Cholesterol_7-desaturase"/>
</dbReference>
<reference evidence="8" key="1">
    <citation type="journal article" date="2019" name="Int. J. Syst. Evol. Microbiol.">
        <title>The Global Catalogue of Microorganisms (GCM) 10K type strain sequencing project: providing services to taxonomists for standard genome sequencing and annotation.</title>
        <authorList>
            <consortium name="The Broad Institute Genomics Platform"/>
            <consortium name="The Broad Institute Genome Sequencing Center for Infectious Disease"/>
            <person name="Wu L."/>
            <person name="Ma J."/>
        </authorList>
    </citation>
    <scope>NUCLEOTIDE SEQUENCE [LARGE SCALE GENOMIC DNA]</scope>
    <source>
        <strain evidence="8">CGMCC 1.16026</strain>
    </source>
</reference>
<dbReference type="InterPro" id="IPR017941">
    <property type="entry name" value="Rieske_2Fe-2S"/>
</dbReference>